<comment type="caution">
    <text evidence="9">The sequence shown here is derived from an EMBL/GenBank/DDBJ whole genome shotgun (WGS) entry which is preliminary data.</text>
</comment>
<evidence type="ECO:0000256" key="7">
    <source>
        <dbReference type="ARBA" id="ARBA00023136"/>
    </source>
</evidence>
<accession>A0AA88HHR1</accession>
<dbReference type="GO" id="GO:0008270">
    <property type="term" value="F:zinc ion binding"/>
    <property type="evidence" value="ECO:0007669"/>
    <property type="project" value="UniProtKB-KW"/>
</dbReference>
<gene>
    <name evidence="9" type="ORF">QYM36_016013</name>
</gene>
<evidence type="ECO:0000256" key="6">
    <source>
        <dbReference type="ARBA" id="ARBA00022989"/>
    </source>
</evidence>
<sequence>NGFMTMSDDSETVFSEDESYSCSDICCQDEKSEMEISIYADTHFSDSDVSERCVIKLKKEKPDDASQFSTAEEVIEGLNDDDCFLAGLDNFSNFQDFFEWSFNITWENWMINELDTDSALCFPQEIYEKLLVRGKAKYLCRECGNKWTSVISTLVFFYLKFTEERGAVYYYLYGQKCLYCPDEYVIPRWYEDEIERVISLLYVEVAERCYNMKTPLIRILRPRHGSSRGYHQRHLCEACKVDTCPSILL</sequence>
<evidence type="ECO:0000256" key="5">
    <source>
        <dbReference type="ARBA" id="ARBA00022833"/>
    </source>
</evidence>
<keyword evidence="5" id="KW-0862">Zinc</keyword>
<dbReference type="GO" id="GO:0016020">
    <property type="term" value="C:membrane"/>
    <property type="evidence" value="ECO:0007669"/>
    <property type="project" value="UniProtKB-SubCell"/>
</dbReference>
<evidence type="ECO:0000256" key="2">
    <source>
        <dbReference type="ARBA" id="ARBA00022692"/>
    </source>
</evidence>
<reference evidence="9" key="1">
    <citation type="submission" date="2023-07" db="EMBL/GenBank/DDBJ databases">
        <title>Chromosome-level genome assembly of Artemia franciscana.</title>
        <authorList>
            <person name="Jo E."/>
        </authorList>
    </citation>
    <scope>NUCLEOTIDE SEQUENCE</scope>
    <source>
        <tissue evidence="9">Whole body</tissue>
    </source>
</reference>
<dbReference type="GO" id="GO:0006612">
    <property type="term" value="P:protein targeting to membrane"/>
    <property type="evidence" value="ECO:0007669"/>
    <property type="project" value="TreeGrafter"/>
</dbReference>
<dbReference type="GO" id="GO:0031849">
    <property type="term" value="F:olfactory receptor binding"/>
    <property type="evidence" value="ECO:0007669"/>
    <property type="project" value="TreeGrafter"/>
</dbReference>
<comment type="subcellular location">
    <subcellularLocation>
        <location evidence="1">Membrane</location>
        <topology evidence="1">Single-pass membrane protein</topology>
    </subcellularLocation>
</comment>
<feature type="domain" description="3CxxC-type" evidence="8">
    <location>
        <begin position="133"/>
        <end position="242"/>
    </location>
</feature>
<evidence type="ECO:0000256" key="3">
    <source>
        <dbReference type="ARBA" id="ARBA00022723"/>
    </source>
</evidence>
<dbReference type="Pfam" id="PF13695">
    <property type="entry name" value="Zn_ribbon_3CxxC"/>
    <property type="match status" value="1"/>
</dbReference>
<dbReference type="EMBL" id="JAVRJZ010000020">
    <property type="protein sequence ID" value="KAK2705856.1"/>
    <property type="molecule type" value="Genomic_DNA"/>
</dbReference>
<dbReference type="GO" id="GO:0051205">
    <property type="term" value="P:protein insertion into membrane"/>
    <property type="evidence" value="ECO:0007669"/>
    <property type="project" value="TreeGrafter"/>
</dbReference>
<dbReference type="AlphaFoldDB" id="A0AA88HHR1"/>
<dbReference type="PANTHER" id="PTHR14402">
    <property type="entry name" value="RECEPTOR TRANSPORTING PROTEIN"/>
    <property type="match status" value="1"/>
</dbReference>
<dbReference type="InterPro" id="IPR026096">
    <property type="entry name" value="R-trans_p"/>
</dbReference>
<evidence type="ECO:0000256" key="1">
    <source>
        <dbReference type="ARBA" id="ARBA00004167"/>
    </source>
</evidence>
<protein>
    <recommendedName>
        <fullName evidence="8">3CxxC-type domain-containing protein</fullName>
    </recommendedName>
</protein>
<keyword evidence="4" id="KW-0863">Zinc-finger</keyword>
<dbReference type="SMART" id="SM01328">
    <property type="entry name" value="zf-3CxxC"/>
    <property type="match status" value="1"/>
</dbReference>
<keyword evidence="10" id="KW-1185">Reference proteome</keyword>
<name>A0AA88HHR1_ARTSF</name>
<proteinExistence type="predicted"/>
<feature type="non-terminal residue" evidence="9">
    <location>
        <position position="1"/>
    </location>
</feature>
<evidence type="ECO:0000313" key="9">
    <source>
        <dbReference type="EMBL" id="KAK2705856.1"/>
    </source>
</evidence>
<evidence type="ECO:0000259" key="8">
    <source>
        <dbReference type="SMART" id="SM01328"/>
    </source>
</evidence>
<organism evidence="9 10">
    <name type="scientific">Artemia franciscana</name>
    <name type="common">Brine shrimp</name>
    <name type="synonym">Artemia sanfranciscana</name>
    <dbReference type="NCBI Taxonomy" id="6661"/>
    <lineage>
        <taxon>Eukaryota</taxon>
        <taxon>Metazoa</taxon>
        <taxon>Ecdysozoa</taxon>
        <taxon>Arthropoda</taxon>
        <taxon>Crustacea</taxon>
        <taxon>Branchiopoda</taxon>
        <taxon>Anostraca</taxon>
        <taxon>Artemiidae</taxon>
        <taxon>Artemia</taxon>
    </lineage>
</organism>
<dbReference type="InterPro" id="IPR027377">
    <property type="entry name" value="ZAR1/RTP1-5-like_Znf-3CxxC"/>
</dbReference>
<keyword evidence="7" id="KW-0472">Membrane</keyword>
<dbReference type="Proteomes" id="UP001187531">
    <property type="component" value="Unassembled WGS sequence"/>
</dbReference>
<evidence type="ECO:0000313" key="10">
    <source>
        <dbReference type="Proteomes" id="UP001187531"/>
    </source>
</evidence>
<keyword evidence="2" id="KW-0812">Transmembrane</keyword>
<evidence type="ECO:0000256" key="4">
    <source>
        <dbReference type="ARBA" id="ARBA00022771"/>
    </source>
</evidence>
<keyword evidence="6" id="KW-1133">Transmembrane helix</keyword>
<keyword evidence="3" id="KW-0479">Metal-binding</keyword>
<dbReference type="PANTHER" id="PTHR14402:SF10">
    <property type="entry name" value="3CXXC-TYPE DOMAIN-CONTAINING PROTEIN"/>
    <property type="match status" value="1"/>
</dbReference>